<accession>A0A385EBF3</accession>
<dbReference type="EMBL" id="MH588546">
    <property type="protein sequence ID" value="AXQ69221.1"/>
    <property type="molecule type" value="Genomic_DNA"/>
</dbReference>
<reference evidence="2" key="1">
    <citation type="submission" date="2018-07" db="EMBL/GenBank/DDBJ databases">
        <title>Giant CbK-like Caulobacter bacteriophages have genetically divergent genomes.</title>
        <authorList>
            <person name="Wilson K.M."/>
            <person name="Ely B."/>
        </authorList>
    </citation>
    <scope>NUCLEOTIDE SEQUENCE [LARGE SCALE GENOMIC DNA]</scope>
</reference>
<protein>
    <submittedName>
        <fullName evidence="1">Putative thymidylate synthase</fullName>
    </submittedName>
</protein>
<dbReference type="SUPFAM" id="SSF69796">
    <property type="entry name" value="Thymidylate synthase-complementing protein Thy1"/>
    <property type="match status" value="1"/>
</dbReference>
<evidence type="ECO:0000313" key="1">
    <source>
        <dbReference type="EMBL" id="AXQ69221.1"/>
    </source>
</evidence>
<dbReference type="Proteomes" id="UP000259421">
    <property type="component" value="Segment"/>
</dbReference>
<organism evidence="1 2">
    <name type="scientific">Caulobacter phage CcrBL9</name>
    <dbReference type="NCBI Taxonomy" id="2283270"/>
    <lineage>
        <taxon>Viruses</taxon>
        <taxon>Duplodnaviria</taxon>
        <taxon>Heunggongvirae</taxon>
        <taxon>Uroviricota</taxon>
        <taxon>Caudoviricetes</taxon>
        <taxon>Jeanschmidtviridae</taxon>
        <taxon>Bertelyvirus</taxon>
        <taxon>Bertelyvirus BL9</taxon>
    </lineage>
</organism>
<evidence type="ECO:0000313" key="2">
    <source>
        <dbReference type="Proteomes" id="UP000259421"/>
    </source>
</evidence>
<reference evidence="1 2" key="2">
    <citation type="submission" date="2018-09" db="EMBL/GenBank/DDBJ databases">
        <title>Giant CbK-like Caulobacter bacteriophages have genetically divergent genomes.</title>
        <authorList>
            <person name="Wilson K."/>
            <person name="Ely B."/>
        </authorList>
    </citation>
    <scope>NUCLEOTIDE SEQUENCE [LARGE SCALE GENOMIC DNA]</scope>
</reference>
<name>A0A385EBF3_9CAUD</name>
<dbReference type="InterPro" id="IPR036098">
    <property type="entry name" value="Thymidylate_synthase_ThyX_sf"/>
</dbReference>
<dbReference type="GO" id="GO:0006231">
    <property type="term" value="P:dTMP biosynthetic process"/>
    <property type="evidence" value="ECO:0007669"/>
    <property type="project" value="InterPro"/>
</dbReference>
<keyword evidence="2" id="KW-1185">Reference proteome</keyword>
<sequence length="309" mass="35453">MFTSKQDASKAISITASILPNGVRVDSAQLRYWRPIHGEFMTHRDFSRNGASGRAVPVGAVLARDEVYIPQFKHNKPGMQPGEYLSPEKQARAEKAWLKAVGACREMAAVLSDKDDLNVHKQWPNRMIEWFGWIDVLVTSTRWSNWDALRMHPEAQDEIRFLAEALYEARRDAKVQILKPGEWHKPYVREEDGETVDRMLRNQDLPDDVREALHLMDTRDLKDVSVREKVLLAISAARACRVSYAKMDGSPTTLADDMRRFLLLAKSKPMHASPLEHQCRELTMFDSPRLQGNLLGTVQFRKCFPHECQ</sequence>
<dbReference type="Gene3D" id="3.30.1360.170">
    <property type="match status" value="1"/>
</dbReference>
<gene>
    <name evidence="1" type="ORF">CcrBL9_gp197</name>
</gene>
<dbReference type="GO" id="GO:0050660">
    <property type="term" value="F:flavin adenine dinucleotide binding"/>
    <property type="evidence" value="ECO:0007669"/>
    <property type="project" value="InterPro"/>
</dbReference>
<proteinExistence type="predicted"/>
<dbReference type="GO" id="GO:0050797">
    <property type="term" value="F:thymidylate synthase (FAD) activity"/>
    <property type="evidence" value="ECO:0007669"/>
    <property type="project" value="InterPro"/>
</dbReference>